<evidence type="ECO:0000313" key="1">
    <source>
        <dbReference type="EMBL" id="RRB17649.1"/>
    </source>
</evidence>
<dbReference type="Proteomes" id="UP000274271">
    <property type="component" value="Unassembled WGS sequence"/>
</dbReference>
<comment type="caution">
    <text evidence="1">The sequence shown here is derived from an EMBL/GenBank/DDBJ whole genome shotgun (WGS) entry which is preliminary data.</text>
</comment>
<reference evidence="1 2" key="1">
    <citation type="submission" date="2018-11" db="EMBL/GenBank/DDBJ databases">
        <authorList>
            <person name="Zhou Z."/>
            <person name="Wang G."/>
        </authorList>
    </citation>
    <scope>NUCLEOTIDE SEQUENCE [LARGE SCALE GENOMIC DNA]</scope>
    <source>
        <strain evidence="1 2">KCTC42998</strain>
    </source>
</reference>
<gene>
    <name evidence="1" type="ORF">EHT87_05030</name>
</gene>
<dbReference type="EMBL" id="RQJP01000001">
    <property type="protein sequence ID" value="RRB17649.1"/>
    <property type="molecule type" value="Genomic_DNA"/>
</dbReference>
<dbReference type="RefSeq" id="WP_124904468.1">
    <property type="nucleotide sequence ID" value="NZ_RQJP01000001.1"/>
</dbReference>
<dbReference type="OrthoDB" id="922982at2"/>
<dbReference type="Pfam" id="PF14054">
    <property type="entry name" value="DUF4249"/>
    <property type="match status" value="1"/>
</dbReference>
<dbReference type="InterPro" id="IPR025345">
    <property type="entry name" value="DUF4249"/>
</dbReference>
<name>A0A3P1CWP4_9BACT</name>
<evidence type="ECO:0000313" key="2">
    <source>
        <dbReference type="Proteomes" id="UP000274271"/>
    </source>
</evidence>
<keyword evidence="2" id="KW-1185">Reference proteome</keyword>
<organism evidence="1 2">
    <name type="scientific">Larkinella knui</name>
    <dbReference type="NCBI Taxonomy" id="2025310"/>
    <lineage>
        <taxon>Bacteria</taxon>
        <taxon>Pseudomonadati</taxon>
        <taxon>Bacteroidota</taxon>
        <taxon>Cytophagia</taxon>
        <taxon>Cytophagales</taxon>
        <taxon>Spirosomataceae</taxon>
        <taxon>Larkinella</taxon>
    </lineage>
</organism>
<dbReference type="PROSITE" id="PS51257">
    <property type="entry name" value="PROKAR_LIPOPROTEIN"/>
    <property type="match status" value="1"/>
</dbReference>
<sequence length="364" mass="40590">MNDRQTLTRPVQRSIALYLLLTTFAGCVDPVELPIRQTERRLVVDGLITDEPPPYVIKLTYSGNLNRALLIPDELAINGAVATVEDNLGHQAQLQQDPLNPAFYWMRDSRLQGVPGRAYTLRIQLPDGSRYVSRPEVLAPVPAIEKLYAEYRVSDPTLLALNSFVVRIDTQDPPEPGNFYRWQAMSYMPVWSTSNDPQGYYNRSISAGEGAYAPFYGPLTQVLSDQLINGNRLAGQVVLTAPLVALGTQYIEVRQYALSRAAYQYWVLYQEQLSRSGTIFDPQPASIEGNVRSATDTNKLALGFFGASAVSRQRMIIPTDTINYARFVSRFGPLLFSNARPEIPGLAREQAQAAPPAKWLTYGK</sequence>
<dbReference type="AlphaFoldDB" id="A0A3P1CWP4"/>
<protein>
    <submittedName>
        <fullName evidence="1">DUF4249 domain-containing protein</fullName>
    </submittedName>
</protein>
<proteinExistence type="predicted"/>
<accession>A0A3P1CWP4</accession>